<protein>
    <submittedName>
        <fullName evidence="2">XRE family transcriptional regulator</fullName>
    </submittedName>
</protein>
<reference evidence="2" key="1">
    <citation type="submission" date="2020-11" db="EMBL/GenBank/DDBJ databases">
        <title>Azospira restricta DSM 18626 genome sequence.</title>
        <authorList>
            <person name="Moe W.M."/>
        </authorList>
    </citation>
    <scope>NUCLEOTIDE SEQUENCE</scope>
    <source>
        <strain evidence="2">DSM 18626</strain>
    </source>
</reference>
<dbReference type="InterPro" id="IPR001387">
    <property type="entry name" value="Cro/C1-type_HTH"/>
</dbReference>
<dbReference type="InterPro" id="IPR010982">
    <property type="entry name" value="Lambda_DNA-bd_dom_sf"/>
</dbReference>
<evidence type="ECO:0000313" key="3">
    <source>
        <dbReference type="Proteomes" id="UP000663444"/>
    </source>
</evidence>
<evidence type="ECO:0000313" key="2">
    <source>
        <dbReference type="EMBL" id="QRJ65176.1"/>
    </source>
</evidence>
<keyword evidence="3" id="KW-1185">Reference proteome</keyword>
<accession>A0A974SRI3</accession>
<dbReference type="AlphaFoldDB" id="A0A974SRI3"/>
<gene>
    <name evidence="2" type="ORF">IWH25_07535</name>
</gene>
<dbReference type="SUPFAM" id="SSF47413">
    <property type="entry name" value="lambda repressor-like DNA-binding domains"/>
    <property type="match status" value="1"/>
</dbReference>
<dbReference type="KEGG" id="ares:IWH25_07535"/>
<sequence length="111" mass="12467">MARKNESVEVGSGNVFKDLGYADADERKLRTQLAMRLNDLLKERKLTQTAAAQIFGIPQPHVSELRNYKLSRFSSERLLHFITLLDKDVEIVIRPKAANHEAGHVSVLVAA</sequence>
<dbReference type="InterPro" id="IPR039554">
    <property type="entry name" value="HigA2-like_HTH"/>
</dbReference>
<feature type="domain" description="HTH cro/C1-type" evidence="1">
    <location>
        <begin position="37"/>
        <end position="92"/>
    </location>
</feature>
<dbReference type="Gene3D" id="1.10.260.40">
    <property type="entry name" value="lambda repressor-like DNA-binding domains"/>
    <property type="match status" value="1"/>
</dbReference>
<name>A0A974SRI3_9RHOO</name>
<dbReference type="EMBL" id="CP064781">
    <property type="protein sequence ID" value="QRJ65176.1"/>
    <property type="molecule type" value="Genomic_DNA"/>
</dbReference>
<dbReference type="RefSeq" id="WP_203388700.1">
    <property type="nucleotide sequence ID" value="NZ_CP064781.1"/>
</dbReference>
<proteinExistence type="predicted"/>
<dbReference type="Pfam" id="PF13744">
    <property type="entry name" value="HTH_37"/>
    <property type="match status" value="1"/>
</dbReference>
<organism evidence="2 3">
    <name type="scientific">Azospira restricta</name>
    <dbReference type="NCBI Taxonomy" id="404405"/>
    <lineage>
        <taxon>Bacteria</taxon>
        <taxon>Pseudomonadati</taxon>
        <taxon>Pseudomonadota</taxon>
        <taxon>Betaproteobacteria</taxon>
        <taxon>Rhodocyclales</taxon>
        <taxon>Rhodocyclaceae</taxon>
        <taxon>Azospira</taxon>
    </lineage>
</organism>
<evidence type="ECO:0000259" key="1">
    <source>
        <dbReference type="PROSITE" id="PS50943"/>
    </source>
</evidence>
<dbReference type="GO" id="GO:0003677">
    <property type="term" value="F:DNA binding"/>
    <property type="evidence" value="ECO:0007669"/>
    <property type="project" value="InterPro"/>
</dbReference>
<dbReference type="Proteomes" id="UP000663444">
    <property type="component" value="Chromosome"/>
</dbReference>
<dbReference type="PROSITE" id="PS50943">
    <property type="entry name" value="HTH_CROC1"/>
    <property type="match status" value="1"/>
</dbReference>